<organism evidence="3 4">
    <name type="scientific">Daedalea quercina L-15889</name>
    <dbReference type="NCBI Taxonomy" id="1314783"/>
    <lineage>
        <taxon>Eukaryota</taxon>
        <taxon>Fungi</taxon>
        <taxon>Dikarya</taxon>
        <taxon>Basidiomycota</taxon>
        <taxon>Agaricomycotina</taxon>
        <taxon>Agaricomycetes</taxon>
        <taxon>Polyporales</taxon>
        <taxon>Fomitopsis</taxon>
    </lineage>
</organism>
<dbReference type="OrthoDB" id="534815at2759"/>
<evidence type="ECO:0000256" key="1">
    <source>
        <dbReference type="SAM" id="MobiDB-lite"/>
    </source>
</evidence>
<evidence type="ECO:0000313" key="3">
    <source>
        <dbReference type="EMBL" id="KZT67377.1"/>
    </source>
</evidence>
<evidence type="ECO:0000259" key="2">
    <source>
        <dbReference type="Pfam" id="PF22766"/>
    </source>
</evidence>
<dbReference type="GO" id="GO:0005737">
    <property type="term" value="C:cytoplasm"/>
    <property type="evidence" value="ECO:0007669"/>
    <property type="project" value="GOC"/>
</dbReference>
<evidence type="ECO:0000313" key="4">
    <source>
        <dbReference type="Proteomes" id="UP000076727"/>
    </source>
</evidence>
<feature type="domain" description="ZW10 C-terminal helical" evidence="2">
    <location>
        <begin position="764"/>
        <end position="906"/>
    </location>
</feature>
<proteinExistence type="predicted"/>
<accession>A0A165NU28</accession>
<dbReference type="PANTHER" id="PTHR12205">
    <property type="entry name" value="CENTROMERE/KINETOCHORE PROTEIN ZW10"/>
    <property type="match status" value="1"/>
</dbReference>
<feature type="region of interest" description="Disordered" evidence="1">
    <location>
        <begin position="464"/>
        <end position="583"/>
    </location>
</feature>
<dbReference type="Proteomes" id="UP000076727">
    <property type="component" value="Unassembled WGS sequence"/>
</dbReference>
<dbReference type="STRING" id="1314783.A0A165NU28"/>
<dbReference type="GO" id="GO:0006888">
    <property type="term" value="P:endoplasmic reticulum to Golgi vesicle-mediated transport"/>
    <property type="evidence" value="ECO:0007669"/>
    <property type="project" value="TreeGrafter"/>
</dbReference>
<name>A0A165NU28_9APHY</name>
<dbReference type="PANTHER" id="PTHR12205:SF0">
    <property type="entry name" value="CENTROMERE_KINETOCHORE PROTEIN ZW10 HOMOLOG"/>
    <property type="match status" value="1"/>
</dbReference>
<dbReference type="GO" id="GO:1990423">
    <property type="term" value="C:RZZ complex"/>
    <property type="evidence" value="ECO:0007669"/>
    <property type="project" value="TreeGrafter"/>
</dbReference>
<dbReference type="EMBL" id="KV429077">
    <property type="protein sequence ID" value="KZT67377.1"/>
    <property type="molecule type" value="Genomic_DNA"/>
</dbReference>
<dbReference type="InterPro" id="IPR046362">
    <property type="entry name" value="Zw10/DSL1_C_sf"/>
</dbReference>
<feature type="compositionally biased region" description="Acidic residues" evidence="1">
    <location>
        <begin position="468"/>
        <end position="487"/>
    </location>
</feature>
<dbReference type="AlphaFoldDB" id="A0A165NU28"/>
<dbReference type="InterPro" id="IPR055148">
    <property type="entry name" value="ZW10_C_2"/>
</dbReference>
<dbReference type="Gene3D" id="1.10.357.150">
    <property type="match status" value="1"/>
</dbReference>
<sequence>MAFPVPAHLPRGKDPQDISTKILTKVSETDTKSLNAAMVSSWIAELDETIAETKTKIHERIASDLPFFNEQLSGAKSIQERLRMLTDNVDKLDGRLSDSESGLVPTLLATLTRHAQLAQETLDASVKRQNLIHLAGLKRRYDELTALVGEGKLPEAVETSSTLETELQASPEPLTRSSVMGELRRSFTATKARVEEQLNDAYMRSVVASSLELIVRPSVQVRQSETTLSLKSVLASLSSASLTEHLNHLRRELTQLYVEYIAKQPVSVDVFSAGTIAGAAEHKLTLFPSPPDSQDLGVRLDGLSNTLTFLNEHLFPHFPPAERKSFSLSLCRPIRAAVLNHVLIPALPSSPDGLPRFLDLLDRAQKFELDYLDSMLGDDGGEQEIKGWASGVGMHYERKRRMQLLEAIRVVIMTPEDKQKMITVDIEIRPEFEEGGHASFAAEPHSEAVESDIDVAWDFDGEQHAEGQENDTVADEDGWGFGDEEVEPQPVDKSSAPLPPPPLPAEEDPDDAWGLNDDDALDTPSGEEEDPWNDGWGDGDEEPKQTTQAPKPAKGLAKLTSKGKNGIHKADEPPIRSPVPVAPPPPTPLVPALPKPAPVPPPVLKETYMVSGRTKELVRHVESILEEGEELVASGLLASHQSPTSPTGSVILQAAPLTLDVFRAVYPVTFSAILQQSPKQAMRFSNDCLYLSIEVWHIRQALEGSAATVSKKLQECGERLKLLGESWYSDVIDQQCQFINELLDKAAGFVETTDQDRFDDCENAVNQVLRRIRRVSQEWKPILNKSKYYEALGFVVDAALSRMLADVLALPDITADESNRLSELCRIFNALEGLFVEDLSQPSFVVSYVSSWLKFSYLSELLEASMADITYLFEEGALVDFEIDELVRLVRALFADTPLRANAINKFLGGHPLPS</sequence>
<reference evidence="3 4" key="1">
    <citation type="journal article" date="2016" name="Mol. Biol. Evol.">
        <title>Comparative Genomics of Early-Diverging Mushroom-Forming Fungi Provides Insights into the Origins of Lignocellulose Decay Capabilities.</title>
        <authorList>
            <person name="Nagy L.G."/>
            <person name="Riley R."/>
            <person name="Tritt A."/>
            <person name="Adam C."/>
            <person name="Daum C."/>
            <person name="Floudas D."/>
            <person name="Sun H."/>
            <person name="Yadav J.S."/>
            <person name="Pangilinan J."/>
            <person name="Larsson K.H."/>
            <person name="Matsuura K."/>
            <person name="Barry K."/>
            <person name="Labutti K."/>
            <person name="Kuo R."/>
            <person name="Ohm R.A."/>
            <person name="Bhattacharya S.S."/>
            <person name="Shirouzu T."/>
            <person name="Yoshinaga Y."/>
            <person name="Martin F.M."/>
            <person name="Grigoriev I.V."/>
            <person name="Hibbett D.S."/>
        </authorList>
    </citation>
    <scope>NUCLEOTIDE SEQUENCE [LARGE SCALE GENOMIC DNA]</scope>
    <source>
        <strain evidence="3 4">L-15889</strain>
    </source>
</reference>
<feature type="compositionally biased region" description="Acidic residues" evidence="1">
    <location>
        <begin position="505"/>
        <end position="541"/>
    </location>
</feature>
<dbReference type="Pfam" id="PF22766">
    <property type="entry name" value="ZW10_C2"/>
    <property type="match status" value="1"/>
</dbReference>
<dbReference type="GO" id="GO:0007094">
    <property type="term" value="P:mitotic spindle assembly checkpoint signaling"/>
    <property type="evidence" value="ECO:0007669"/>
    <property type="project" value="TreeGrafter"/>
</dbReference>
<keyword evidence="4" id="KW-1185">Reference proteome</keyword>
<gene>
    <name evidence="3" type="ORF">DAEQUDRAFT_713635</name>
</gene>
<protein>
    <recommendedName>
        <fullName evidence="2">ZW10 C-terminal helical domain-containing protein</fullName>
    </recommendedName>
</protein>